<organism evidence="1 2">
    <name type="scientific">Penicillium chrysogenum</name>
    <name type="common">Penicillium notatum</name>
    <dbReference type="NCBI Taxonomy" id="5076"/>
    <lineage>
        <taxon>Eukaryota</taxon>
        <taxon>Fungi</taxon>
        <taxon>Dikarya</taxon>
        <taxon>Ascomycota</taxon>
        <taxon>Pezizomycotina</taxon>
        <taxon>Eurotiomycetes</taxon>
        <taxon>Eurotiomycetidae</taxon>
        <taxon>Eurotiales</taxon>
        <taxon>Aspergillaceae</taxon>
        <taxon>Penicillium</taxon>
        <taxon>Penicillium chrysogenum species complex</taxon>
    </lineage>
</organism>
<gene>
    <name evidence="1" type="ORF">N7505_002140</name>
</gene>
<evidence type="ECO:0000313" key="1">
    <source>
        <dbReference type="EMBL" id="KAJ5284160.1"/>
    </source>
</evidence>
<accession>A0ABQ8WYT4</accession>
<dbReference type="Proteomes" id="UP001220256">
    <property type="component" value="Unassembled WGS sequence"/>
</dbReference>
<protein>
    <submittedName>
        <fullName evidence="1">Uncharacterized protein</fullName>
    </submittedName>
</protein>
<reference evidence="1 2" key="1">
    <citation type="journal article" date="2023" name="IMA Fungus">
        <title>Comparative genomic study of the Penicillium genus elucidates a diverse pangenome and 15 lateral gene transfer events.</title>
        <authorList>
            <person name="Petersen C."/>
            <person name="Sorensen T."/>
            <person name="Nielsen M.R."/>
            <person name="Sondergaard T.E."/>
            <person name="Sorensen J.L."/>
            <person name="Fitzpatrick D.A."/>
            <person name="Frisvad J.C."/>
            <person name="Nielsen K.L."/>
        </authorList>
    </citation>
    <scope>NUCLEOTIDE SEQUENCE [LARGE SCALE GENOMIC DNA]</scope>
    <source>
        <strain evidence="1 2">IBT 3361</strain>
    </source>
</reference>
<sequence>MCLSVPPSSLALISLTGFLANLDPYPSLLNDSPAPDISLPAHPVLSPFALAFDFSASEVTWLGVPGILNTLLPSFTTEVNCRPCGYRRRLHLNPGYFASLAELSQVIQ</sequence>
<name>A0ABQ8WYT4_PENCH</name>
<keyword evidence="2" id="KW-1185">Reference proteome</keyword>
<evidence type="ECO:0000313" key="2">
    <source>
        <dbReference type="Proteomes" id="UP001220256"/>
    </source>
</evidence>
<dbReference type="EMBL" id="JAPVEB010000001">
    <property type="protein sequence ID" value="KAJ5284160.1"/>
    <property type="molecule type" value="Genomic_DNA"/>
</dbReference>
<comment type="caution">
    <text evidence="1">The sequence shown here is derived from an EMBL/GenBank/DDBJ whole genome shotgun (WGS) entry which is preliminary data.</text>
</comment>
<proteinExistence type="predicted"/>